<accession>A0A061FF06</accession>
<dbReference type="eggNOG" id="ENOG502S40H">
    <property type="taxonomic scope" value="Eukaryota"/>
</dbReference>
<reference evidence="2 3" key="1">
    <citation type="journal article" date="2013" name="Genome Biol.">
        <title>The genome sequence of the most widely cultivated cacao type and its use to identify candidate genes regulating pod color.</title>
        <authorList>
            <person name="Motamayor J.C."/>
            <person name="Mockaitis K."/>
            <person name="Schmutz J."/>
            <person name="Haiminen N."/>
            <person name="Iii D.L."/>
            <person name="Cornejo O."/>
            <person name="Findley S.D."/>
            <person name="Zheng P."/>
            <person name="Utro F."/>
            <person name="Royaert S."/>
            <person name="Saski C."/>
            <person name="Jenkins J."/>
            <person name="Podicheti R."/>
            <person name="Zhao M."/>
            <person name="Scheffler B.E."/>
            <person name="Stack J.C."/>
            <person name="Feltus F.A."/>
            <person name="Mustiga G.M."/>
            <person name="Amores F."/>
            <person name="Phillips W."/>
            <person name="Marelli J.P."/>
            <person name="May G.D."/>
            <person name="Shapiro H."/>
            <person name="Ma J."/>
            <person name="Bustamante C.D."/>
            <person name="Schnell R.J."/>
            <person name="Main D."/>
            <person name="Gilbert D."/>
            <person name="Parida L."/>
            <person name="Kuhn D.N."/>
        </authorList>
    </citation>
    <scope>NUCLEOTIDE SEQUENCE [LARGE SCALE GENOMIC DNA]</scope>
    <source>
        <strain evidence="3">cv. Matina 1-6</strain>
    </source>
</reference>
<dbReference type="PANTHER" id="PTHR33735:SF12">
    <property type="match status" value="1"/>
</dbReference>
<evidence type="ECO:0000313" key="2">
    <source>
        <dbReference type="EMBL" id="EOY15915.1"/>
    </source>
</evidence>
<name>A0A061FF06_THECC</name>
<dbReference type="Gramene" id="EOY15915">
    <property type="protein sequence ID" value="EOY15915"/>
    <property type="gene ID" value="TCM_034838"/>
</dbReference>
<dbReference type="PANTHER" id="PTHR33735">
    <property type="entry name" value="EXPRESSED PROTEIN"/>
    <property type="match status" value="1"/>
</dbReference>
<dbReference type="STRING" id="3641.A0A061FF06"/>
<dbReference type="EMBL" id="CM001886">
    <property type="protein sequence ID" value="EOY15915.1"/>
    <property type="molecule type" value="Genomic_DNA"/>
</dbReference>
<keyword evidence="3" id="KW-1185">Reference proteome</keyword>
<gene>
    <name evidence="2" type="ORF">TCM_034838</name>
</gene>
<evidence type="ECO:0000256" key="1">
    <source>
        <dbReference type="SAM" id="MobiDB-lite"/>
    </source>
</evidence>
<dbReference type="InParanoid" id="A0A061FF06"/>
<protein>
    <submittedName>
        <fullName evidence="2">Uncharacterized protein</fullName>
    </submittedName>
</protein>
<dbReference type="Gene3D" id="1.10.287.950">
    <property type="entry name" value="Methyl-accepting chemotaxis protein"/>
    <property type="match status" value="1"/>
</dbReference>
<feature type="region of interest" description="Disordered" evidence="1">
    <location>
        <begin position="201"/>
        <end position="230"/>
    </location>
</feature>
<evidence type="ECO:0000313" key="3">
    <source>
        <dbReference type="Proteomes" id="UP000026915"/>
    </source>
</evidence>
<dbReference type="Proteomes" id="UP000026915">
    <property type="component" value="Chromosome 8"/>
</dbReference>
<proteinExistence type="predicted"/>
<dbReference type="HOGENOM" id="CLU_106053_0_0_1"/>
<organism evidence="2 3">
    <name type="scientific">Theobroma cacao</name>
    <name type="common">Cacao</name>
    <name type="synonym">Cocoa</name>
    <dbReference type="NCBI Taxonomy" id="3641"/>
    <lineage>
        <taxon>Eukaryota</taxon>
        <taxon>Viridiplantae</taxon>
        <taxon>Streptophyta</taxon>
        <taxon>Embryophyta</taxon>
        <taxon>Tracheophyta</taxon>
        <taxon>Spermatophyta</taxon>
        <taxon>Magnoliopsida</taxon>
        <taxon>eudicotyledons</taxon>
        <taxon>Gunneridae</taxon>
        <taxon>Pentapetalae</taxon>
        <taxon>rosids</taxon>
        <taxon>malvids</taxon>
        <taxon>Malvales</taxon>
        <taxon>Malvaceae</taxon>
        <taxon>Byttnerioideae</taxon>
        <taxon>Theobroma</taxon>
    </lineage>
</organism>
<dbReference type="OMA" id="STWQHES"/>
<dbReference type="AlphaFoldDB" id="A0A061FF06"/>
<sequence>MLTTGSSTVLPCKVKCLHQEYSLCRSQPAILKTGLFLAISSHKNEQLSLRNQTSPSPLGTGDLGIQTNGNGRKMNNMVVCCSLEPGPAPPFPFNLIPAGPNWLWILGAIVSVLLSFTTSKWGPLLKLKNEADNMMEAAEHITDVVEEVAEKVEKIADEVGDQLPDGGKLQATLQLVEDLAEETAKNARRAGDLIDKVQEMEDKMESYMESVEAKSADGKGNEKNEKTKEA</sequence>